<dbReference type="EMBL" id="JAGQHR010000298">
    <property type="protein sequence ID" value="MCA9728093.1"/>
    <property type="molecule type" value="Genomic_DNA"/>
</dbReference>
<accession>A0A956LZI9</accession>
<reference evidence="2" key="1">
    <citation type="submission" date="2020-04" db="EMBL/GenBank/DDBJ databases">
        <authorList>
            <person name="Zhang T."/>
        </authorList>
    </citation>
    <scope>NUCLEOTIDE SEQUENCE</scope>
    <source>
        <strain evidence="2">HKST-UBA01</strain>
    </source>
</reference>
<feature type="transmembrane region" description="Helical" evidence="1">
    <location>
        <begin position="41"/>
        <end position="59"/>
    </location>
</feature>
<evidence type="ECO:0000313" key="3">
    <source>
        <dbReference type="Proteomes" id="UP000697710"/>
    </source>
</evidence>
<dbReference type="AlphaFoldDB" id="A0A956LZI9"/>
<keyword evidence="1" id="KW-0812">Transmembrane</keyword>
<dbReference type="Proteomes" id="UP000697710">
    <property type="component" value="Unassembled WGS sequence"/>
</dbReference>
<comment type="caution">
    <text evidence="2">The sequence shown here is derived from an EMBL/GenBank/DDBJ whole genome shotgun (WGS) entry which is preliminary data.</text>
</comment>
<proteinExistence type="predicted"/>
<reference evidence="2" key="2">
    <citation type="journal article" date="2021" name="Microbiome">
        <title>Successional dynamics and alternative stable states in a saline activated sludge microbial community over 9 years.</title>
        <authorList>
            <person name="Wang Y."/>
            <person name="Ye J."/>
            <person name="Ju F."/>
            <person name="Liu L."/>
            <person name="Boyd J.A."/>
            <person name="Deng Y."/>
            <person name="Parks D.H."/>
            <person name="Jiang X."/>
            <person name="Yin X."/>
            <person name="Woodcroft B.J."/>
            <person name="Tyson G.W."/>
            <person name="Hugenholtz P."/>
            <person name="Polz M.F."/>
            <person name="Zhang T."/>
        </authorList>
    </citation>
    <scope>NUCLEOTIDE SEQUENCE</scope>
    <source>
        <strain evidence="2">HKST-UBA01</strain>
    </source>
</reference>
<keyword evidence="1" id="KW-0472">Membrane</keyword>
<name>A0A956LZI9_UNCEI</name>
<keyword evidence="1" id="KW-1133">Transmembrane helix</keyword>
<protein>
    <submittedName>
        <fullName evidence="2">Uncharacterized protein</fullName>
    </submittedName>
</protein>
<evidence type="ECO:0000313" key="2">
    <source>
        <dbReference type="EMBL" id="MCA9728093.1"/>
    </source>
</evidence>
<evidence type="ECO:0000256" key="1">
    <source>
        <dbReference type="SAM" id="Phobius"/>
    </source>
</evidence>
<gene>
    <name evidence="2" type="ORF">KC729_10450</name>
</gene>
<feature type="transmembrane region" description="Helical" evidence="1">
    <location>
        <begin position="7"/>
        <end position="29"/>
    </location>
</feature>
<sequence>MSRPARSVLVFGIYLLIVGTALTVAPNGFLALARVAPTSEVWIRVLGTIIVYVGTYYLVAAKCELVPIFRASLPVRFSLIVFLAVFAVLKLAPVNLLFLGFVDAAGALWTWVSLRPAPSQT</sequence>
<organism evidence="2 3">
    <name type="scientific">Eiseniibacteriota bacterium</name>
    <dbReference type="NCBI Taxonomy" id="2212470"/>
    <lineage>
        <taxon>Bacteria</taxon>
        <taxon>Candidatus Eiseniibacteriota</taxon>
    </lineage>
</organism>